<feature type="region of interest" description="Disordered" evidence="1">
    <location>
        <begin position="1"/>
        <end position="203"/>
    </location>
</feature>
<dbReference type="PANTHER" id="PTHR37014">
    <property type="entry name" value="EXPRESSION LETHALITY PROTEIN HEL10, PUTATIVE (AFU_ORTHOLOGUE AFUA_1G06580)-RELATED"/>
    <property type="match status" value="1"/>
</dbReference>
<name>A0AAQ3LYA1_9PEZI</name>
<proteinExistence type="predicted"/>
<feature type="region of interest" description="Disordered" evidence="1">
    <location>
        <begin position="248"/>
        <end position="286"/>
    </location>
</feature>
<dbReference type="PANTHER" id="PTHR37014:SF1">
    <property type="entry name" value="EXPRESSION LETHALITY PROTEIN HEL10, PUTATIVE (AFU_ORTHOLOGUE AFUA_1G06580)-RELATED"/>
    <property type="match status" value="1"/>
</dbReference>
<keyword evidence="3" id="KW-1185">Reference proteome</keyword>
<feature type="compositionally biased region" description="Basic and acidic residues" evidence="1">
    <location>
        <begin position="28"/>
        <end position="46"/>
    </location>
</feature>
<feature type="compositionally biased region" description="Basic and acidic residues" evidence="1">
    <location>
        <begin position="142"/>
        <end position="181"/>
    </location>
</feature>
<feature type="compositionally biased region" description="Basic and acidic residues" evidence="1">
    <location>
        <begin position="248"/>
        <end position="260"/>
    </location>
</feature>
<evidence type="ECO:0008006" key="4">
    <source>
        <dbReference type="Google" id="ProtNLM"/>
    </source>
</evidence>
<protein>
    <recommendedName>
        <fullName evidence="4">Glycine zipper 2TM domain-containing protein</fullName>
    </recommendedName>
</protein>
<gene>
    <name evidence="2" type="ORF">R9X50_00053700</name>
</gene>
<sequence length="286" mass="32568">MGDSQFQPPPGQGYHPSMPNAQHNKTRARYDDRDRYAQQKPHDSRLSLDNSYPSRYQPAQPGYDAEGYAPSNAGSNRPYAPSDPQPNDGNMLTPYNEEKAYAEYVEAYGPPPPSAYGYDYDERPPYNGRRAESPSEYSRGGYGDRPRFEERQLSYSDRARYVSRERRYSPRYDDYDRERYRDRFRRRPSRQSSGKDFLGQGDGERGLASAILGAAAGAFLGHKAGKGALGTLSGLAVGAIGANAIEKHVEKQQEEKDRGRVPRRRHTDRDRYSPDPYYRGRSTSRW</sequence>
<evidence type="ECO:0000256" key="1">
    <source>
        <dbReference type="SAM" id="MobiDB-lite"/>
    </source>
</evidence>
<feature type="compositionally biased region" description="Basic and acidic residues" evidence="1">
    <location>
        <begin position="120"/>
        <end position="133"/>
    </location>
</feature>
<dbReference type="AlphaFoldDB" id="A0AAQ3LYA1"/>
<reference evidence="2 3" key="1">
    <citation type="submission" date="2023-11" db="EMBL/GenBank/DDBJ databases">
        <title>An acidophilic fungus is an integral part of prey digestion in a carnivorous sundew plant.</title>
        <authorList>
            <person name="Tsai I.J."/>
        </authorList>
    </citation>
    <scope>NUCLEOTIDE SEQUENCE [LARGE SCALE GENOMIC DNA]</scope>
    <source>
        <strain evidence="2">169a</strain>
    </source>
</reference>
<evidence type="ECO:0000313" key="3">
    <source>
        <dbReference type="Proteomes" id="UP001303373"/>
    </source>
</evidence>
<dbReference type="Proteomes" id="UP001303373">
    <property type="component" value="Chromosome 1"/>
</dbReference>
<organism evidence="2 3">
    <name type="scientific">Acrodontium crateriforme</name>
    <dbReference type="NCBI Taxonomy" id="150365"/>
    <lineage>
        <taxon>Eukaryota</taxon>
        <taxon>Fungi</taxon>
        <taxon>Dikarya</taxon>
        <taxon>Ascomycota</taxon>
        <taxon>Pezizomycotina</taxon>
        <taxon>Dothideomycetes</taxon>
        <taxon>Dothideomycetidae</taxon>
        <taxon>Mycosphaerellales</taxon>
        <taxon>Teratosphaeriaceae</taxon>
        <taxon>Acrodontium</taxon>
    </lineage>
</organism>
<accession>A0AAQ3LYA1</accession>
<evidence type="ECO:0000313" key="2">
    <source>
        <dbReference type="EMBL" id="WPG97756.1"/>
    </source>
</evidence>
<dbReference type="EMBL" id="CP138580">
    <property type="protein sequence ID" value="WPG97756.1"/>
    <property type="molecule type" value="Genomic_DNA"/>
</dbReference>